<dbReference type="Proteomes" id="UP001046870">
    <property type="component" value="Chromosome 5"/>
</dbReference>
<name>A0A9D3Q9J2_MEGAT</name>
<dbReference type="AlphaFoldDB" id="A0A9D3Q9J2"/>
<evidence type="ECO:0000259" key="2">
    <source>
        <dbReference type="Pfam" id="PF04775"/>
    </source>
</evidence>
<accession>A0A9D3Q9J2</accession>
<protein>
    <recommendedName>
        <fullName evidence="6">Acyl-coenzyme A thioesterase 4-like</fullName>
    </recommendedName>
</protein>
<dbReference type="GO" id="GO:0006637">
    <property type="term" value="P:acyl-CoA metabolic process"/>
    <property type="evidence" value="ECO:0007669"/>
    <property type="project" value="InterPro"/>
</dbReference>
<sequence>MQGSLLCHGHWGALHQLLGLSVVRARPNKKTVWLHFMMGTMRQRSCCSPASLLMAMPTRALMDEPIMLEARHLPPHYSITMRARMRSEEGDLWESLAHYHSDGRGVVNLSRDEAQGGSYTGREPMGLFWSLLPAPGEREGLRLRKKNVETPYTVRVSLLRGHVSSPEASGYGRDAQGRDAQVQEEELAAVTLERWYMAPGVRRVAIREGGVVGTLFLPPGPGPFPAVLDLWGMGGGLVEYRSALLASQGFASLALAYFGHRDIPGPLHRINVGDAYFLAAFRLLQDHPQVCGDSVAVLGLSFGVFLTLRIATHLPVNPRCVIGINGPMGSMNKLVDFGGKGESFQEDQKHWSYDEEGYVSFRGVSLPGNIPPTTW</sequence>
<dbReference type="GO" id="GO:0047617">
    <property type="term" value="F:fatty acyl-CoA hydrolase activity"/>
    <property type="evidence" value="ECO:0007669"/>
    <property type="project" value="TreeGrafter"/>
</dbReference>
<evidence type="ECO:0000259" key="3">
    <source>
        <dbReference type="Pfam" id="PF08840"/>
    </source>
</evidence>
<dbReference type="EMBL" id="JAFDVH010000005">
    <property type="protein sequence ID" value="KAG7477424.1"/>
    <property type="molecule type" value="Genomic_DNA"/>
</dbReference>
<evidence type="ECO:0008006" key="6">
    <source>
        <dbReference type="Google" id="ProtNLM"/>
    </source>
</evidence>
<comment type="similarity">
    <text evidence="1">Belongs to the C/M/P thioester hydrolase family.</text>
</comment>
<reference evidence="4" key="1">
    <citation type="submission" date="2021-01" db="EMBL/GenBank/DDBJ databases">
        <authorList>
            <person name="Zahm M."/>
            <person name="Roques C."/>
            <person name="Cabau C."/>
            <person name="Klopp C."/>
            <person name="Donnadieu C."/>
            <person name="Jouanno E."/>
            <person name="Lampietro C."/>
            <person name="Louis A."/>
            <person name="Herpin A."/>
            <person name="Echchiki A."/>
            <person name="Berthelot C."/>
            <person name="Parey E."/>
            <person name="Roest-Crollius H."/>
            <person name="Braasch I."/>
            <person name="Postlethwait J."/>
            <person name="Bobe J."/>
            <person name="Montfort J."/>
            <person name="Bouchez O."/>
            <person name="Begum T."/>
            <person name="Mejri S."/>
            <person name="Adams A."/>
            <person name="Chen W.-J."/>
            <person name="Guiguen Y."/>
        </authorList>
    </citation>
    <scope>NUCLEOTIDE SEQUENCE</scope>
    <source>
        <strain evidence="4">YG-15Mar2019-1</strain>
        <tissue evidence="4">Brain</tissue>
    </source>
</reference>
<organism evidence="4 5">
    <name type="scientific">Megalops atlanticus</name>
    <name type="common">Tarpon</name>
    <name type="synonym">Clupea gigantea</name>
    <dbReference type="NCBI Taxonomy" id="7932"/>
    <lineage>
        <taxon>Eukaryota</taxon>
        <taxon>Metazoa</taxon>
        <taxon>Chordata</taxon>
        <taxon>Craniata</taxon>
        <taxon>Vertebrata</taxon>
        <taxon>Euteleostomi</taxon>
        <taxon>Actinopterygii</taxon>
        <taxon>Neopterygii</taxon>
        <taxon>Teleostei</taxon>
        <taxon>Elopiformes</taxon>
        <taxon>Megalopidae</taxon>
        <taxon>Megalops</taxon>
    </lineage>
</organism>
<keyword evidence="5" id="KW-1185">Reference proteome</keyword>
<dbReference type="InterPro" id="IPR014940">
    <property type="entry name" value="BAAT_C"/>
</dbReference>
<dbReference type="InterPro" id="IPR006862">
    <property type="entry name" value="Thio_Ohase/aa_AcTrfase"/>
</dbReference>
<evidence type="ECO:0000313" key="5">
    <source>
        <dbReference type="Proteomes" id="UP001046870"/>
    </source>
</evidence>
<dbReference type="Gene3D" id="2.60.40.2240">
    <property type="entry name" value="Acyl-CoA thioester hydrolase/BAAT N-terminal domain"/>
    <property type="match status" value="1"/>
</dbReference>
<dbReference type="PIRSF" id="PIRSF016521">
    <property type="entry name" value="Acyl-CoA_hydro"/>
    <property type="match status" value="1"/>
</dbReference>
<dbReference type="Gene3D" id="3.40.50.1820">
    <property type="entry name" value="alpha/beta hydrolase"/>
    <property type="match status" value="1"/>
</dbReference>
<dbReference type="Pfam" id="PF08840">
    <property type="entry name" value="BAAT_C"/>
    <property type="match status" value="1"/>
</dbReference>
<comment type="caution">
    <text evidence="4">The sequence shown here is derived from an EMBL/GenBank/DDBJ whole genome shotgun (WGS) entry which is preliminary data.</text>
</comment>
<feature type="domain" description="BAAT/Acyl-CoA thioester hydrolase C-terminal" evidence="3">
    <location>
        <begin position="276"/>
        <end position="334"/>
    </location>
</feature>
<dbReference type="GO" id="GO:0006631">
    <property type="term" value="P:fatty acid metabolic process"/>
    <property type="evidence" value="ECO:0007669"/>
    <property type="project" value="TreeGrafter"/>
</dbReference>
<dbReference type="InterPro" id="IPR016662">
    <property type="entry name" value="Acyl-CoA_thioEstase_long-chain"/>
</dbReference>
<dbReference type="PANTHER" id="PTHR10824:SF36">
    <property type="entry name" value="ACYL-COA THIOESTERASE 17-RELATED"/>
    <property type="match status" value="1"/>
</dbReference>
<dbReference type="SUPFAM" id="SSF53474">
    <property type="entry name" value="alpha/beta-Hydrolases"/>
    <property type="match status" value="1"/>
</dbReference>
<feature type="domain" description="Acyl-CoA thioester hydrolase/bile acid-CoA amino acid N-acetyltransferase" evidence="2">
    <location>
        <begin position="63"/>
        <end position="208"/>
    </location>
</feature>
<gene>
    <name evidence="4" type="ORF">MATL_G00069540</name>
</gene>
<dbReference type="Pfam" id="PF04775">
    <property type="entry name" value="Bile_Hydr_Trans"/>
    <property type="match status" value="1"/>
</dbReference>
<evidence type="ECO:0000313" key="4">
    <source>
        <dbReference type="EMBL" id="KAG7477424.1"/>
    </source>
</evidence>
<dbReference type="PANTHER" id="PTHR10824">
    <property type="entry name" value="ACYL-COENZYME A THIOESTERASE-RELATED"/>
    <property type="match status" value="1"/>
</dbReference>
<dbReference type="InterPro" id="IPR042490">
    <property type="entry name" value="Thio_Ohase/BAAT_N"/>
</dbReference>
<dbReference type="InterPro" id="IPR029058">
    <property type="entry name" value="AB_hydrolase_fold"/>
</dbReference>
<dbReference type="OrthoDB" id="6347013at2759"/>
<evidence type="ECO:0000256" key="1">
    <source>
        <dbReference type="ARBA" id="ARBA00006538"/>
    </source>
</evidence>
<proteinExistence type="inferred from homology"/>